<dbReference type="SMART" id="SM00849">
    <property type="entry name" value="Lactamase_B"/>
    <property type="match status" value="1"/>
</dbReference>
<dbReference type="Pfam" id="PF00753">
    <property type="entry name" value="Lactamase_B"/>
    <property type="match status" value="1"/>
</dbReference>
<evidence type="ECO:0000313" key="11">
    <source>
        <dbReference type="EMBL" id="KAF2238959.1"/>
    </source>
</evidence>
<keyword evidence="6" id="KW-0479">Metal-binding</keyword>
<dbReference type="InterPro" id="IPR017782">
    <property type="entry name" value="Hydroxyacylglutathione_Hdrlase"/>
</dbReference>
<dbReference type="SUPFAM" id="SSF56281">
    <property type="entry name" value="Metallo-hydrolase/oxidoreductase"/>
    <property type="match status" value="1"/>
</dbReference>
<name>A0A6A6HM85_VIRVR</name>
<evidence type="ECO:0000256" key="4">
    <source>
        <dbReference type="ARBA" id="ARBA00006759"/>
    </source>
</evidence>
<keyword evidence="7 11" id="KW-0378">Hydrolase</keyword>
<gene>
    <name evidence="11" type="ORF">EV356DRAFT_225030</name>
</gene>
<feature type="domain" description="Metallo-beta-lactamase" evidence="10">
    <location>
        <begin position="41"/>
        <end position="203"/>
    </location>
</feature>
<sequence>MSFLVRARTASWKPLNTVVASLAFTRAMHIQSIPMWEGSGNNYAYLVVDDSSKEAVIIDPANPPEVLPVLKDQTASDNIKLGSIINTHHHHDHAGGNSETLKHYSLPVIGGKDCDKVTKTPNHGETFSVGDKIKVKALHTPCHTQDSICYFFEDGNDRAVFTGDTLFIGGCGRFFEGNPQQMHKALNETLAALPDDTKVYPGHEYTKGNVKFGKTVLQNDSIKKLEEFANSNKETQGKFTIGDEKNHNVFMRVTDPNIQKAVGKNDPIDVMGKLREMKNAS</sequence>
<dbReference type="AlphaFoldDB" id="A0A6A6HM85"/>
<comment type="catalytic activity">
    <reaction evidence="1">
        <text>an S-(2-hydroxyacyl)glutathione + H2O = a 2-hydroxy carboxylate + glutathione + H(+)</text>
        <dbReference type="Rhea" id="RHEA:21864"/>
        <dbReference type="ChEBI" id="CHEBI:15377"/>
        <dbReference type="ChEBI" id="CHEBI:15378"/>
        <dbReference type="ChEBI" id="CHEBI:57925"/>
        <dbReference type="ChEBI" id="CHEBI:58896"/>
        <dbReference type="ChEBI" id="CHEBI:71261"/>
        <dbReference type="EC" id="3.1.2.6"/>
    </reaction>
</comment>
<evidence type="ECO:0000256" key="6">
    <source>
        <dbReference type="ARBA" id="ARBA00022723"/>
    </source>
</evidence>
<dbReference type="InterPro" id="IPR036866">
    <property type="entry name" value="RibonucZ/Hydroxyglut_hydro"/>
</dbReference>
<dbReference type="InterPro" id="IPR035680">
    <property type="entry name" value="Clx_II_MBL"/>
</dbReference>
<evidence type="ECO:0000256" key="2">
    <source>
        <dbReference type="ARBA" id="ARBA00001947"/>
    </source>
</evidence>
<evidence type="ECO:0000256" key="1">
    <source>
        <dbReference type="ARBA" id="ARBA00001623"/>
    </source>
</evidence>
<dbReference type="NCBIfam" id="TIGR03413">
    <property type="entry name" value="GSH_gloB"/>
    <property type="match status" value="1"/>
</dbReference>
<comment type="cofactor">
    <cofactor evidence="2">
        <name>Zn(2+)</name>
        <dbReference type="ChEBI" id="CHEBI:29105"/>
    </cofactor>
</comment>
<dbReference type="PANTHER" id="PTHR11935:SF94">
    <property type="entry name" value="TENZING NORGAY, ISOFORM C"/>
    <property type="match status" value="1"/>
</dbReference>
<dbReference type="UniPathway" id="UPA00619">
    <property type="reaction ID" value="UER00676"/>
</dbReference>
<evidence type="ECO:0000256" key="3">
    <source>
        <dbReference type="ARBA" id="ARBA00004963"/>
    </source>
</evidence>
<dbReference type="GO" id="GO:0046872">
    <property type="term" value="F:metal ion binding"/>
    <property type="evidence" value="ECO:0007669"/>
    <property type="project" value="UniProtKB-KW"/>
</dbReference>
<keyword evidence="12" id="KW-1185">Reference proteome</keyword>
<dbReference type="InterPro" id="IPR001279">
    <property type="entry name" value="Metallo-B-lactamas"/>
</dbReference>
<evidence type="ECO:0000256" key="8">
    <source>
        <dbReference type="ARBA" id="ARBA00022833"/>
    </source>
</evidence>
<keyword evidence="8" id="KW-0862">Zinc</keyword>
<proteinExistence type="inferred from homology"/>
<dbReference type="HAMAP" id="MF_01374">
    <property type="entry name" value="Glyoxalase_2"/>
    <property type="match status" value="1"/>
</dbReference>
<dbReference type="Pfam" id="PF16123">
    <property type="entry name" value="HAGH_C"/>
    <property type="match status" value="1"/>
</dbReference>
<dbReference type="GO" id="GO:0004416">
    <property type="term" value="F:hydroxyacylglutathione hydrolase activity"/>
    <property type="evidence" value="ECO:0007669"/>
    <property type="project" value="UniProtKB-EC"/>
</dbReference>
<dbReference type="Proteomes" id="UP000800092">
    <property type="component" value="Unassembled WGS sequence"/>
</dbReference>
<organism evidence="11 12">
    <name type="scientific">Viridothelium virens</name>
    <name type="common">Speckled blister lichen</name>
    <name type="synonym">Trypethelium virens</name>
    <dbReference type="NCBI Taxonomy" id="1048519"/>
    <lineage>
        <taxon>Eukaryota</taxon>
        <taxon>Fungi</taxon>
        <taxon>Dikarya</taxon>
        <taxon>Ascomycota</taxon>
        <taxon>Pezizomycotina</taxon>
        <taxon>Dothideomycetes</taxon>
        <taxon>Dothideomycetes incertae sedis</taxon>
        <taxon>Trypetheliales</taxon>
        <taxon>Trypetheliaceae</taxon>
        <taxon>Viridothelium</taxon>
    </lineage>
</organism>
<protein>
    <recommendedName>
        <fullName evidence="5">hydroxyacylglutathione hydrolase</fullName>
        <ecNumber evidence="5">3.1.2.6</ecNumber>
    </recommendedName>
    <alternativeName>
        <fullName evidence="9">Glyoxalase II</fullName>
    </alternativeName>
</protein>
<dbReference type="EC" id="3.1.2.6" evidence="5"/>
<dbReference type="CDD" id="cd07723">
    <property type="entry name" value="hydroxyacylglutathione_hydrolase_MBL-fold"/>
    <property type="match status" value="1"/>
</dbReference>
<reference evidence="11" key="1">
    <citation type="journal article" date="2020" name="Stud. Mycol.">
        <title>101 Dothideomycetes genomes: a test case for predicting lifestyles and emergence of pathogens.</title>
        <authorList>
            <person name="Haridas S."/>
            <person name="Albert R."/>
            <person name="Binder M."/>
            <person name="Bloem J."/>
            <person name="Labutti K."/>
            <person name="Salamov A."/>
            <person name="Andreopoulos B."/>
            <person name="Baker S."/>
            <person name="Barry K."/>
            <person name="Bills G."/>
            <person name="Bluhm B."/>
            <person name="Cannon C."/>
            <person name="Castanera R."/>
            <person name="Culley D."/>
            <person name="Daum C."/>
            <person name="Ezra D."/>
            <person name="Gonzalez J."/>
            <person name="Henrissat B."/>
            <person name="Kuo A."/>
            <person name="Liang C."/>
            <person name="Lipzen A."/>
            <person name="Lutzoni F."/>
            <person name="Magnuson J."/>
            <person name="Mondo S."/>
            <person name="Nolan M."/>
            <person name="Ohm R."/>
            <person name="Pangilinan J."/>
            <person name="Park H.-J."/>
            <person name="Ramirez L."/>
            <person name="Alfaro M."/>
            <person name="Sun H."/>
            <person name="Tritt A."/>
            <person name="Yoshinaga Y."/>
            <person name="Zwiers L.-H."/>
            <person name="Turgeon B."/>
            <person name="Goodwin S."/>
            <person name="Spatafora J."/>
            <person name="Crous P."/>
            <person name="Grigoriev I."/>
        </authorList>
    </citation>
    <scope>NUCLEOTIDE SEQUENCE</scope>
    <source>
        <strain evidence="11">Tuck. ex Michener</strain>
    </source>
</reference>
<evidence type="ECO:0000259" key="10">
    <source>
        <dbReference type="SMART" id="SM00849"/>
    </source>
</evidence>
<evidence type="ECO:0000313" key="12">
    <source>
        <dbReference type="Proteomes" id="UP000800092"/>
    </source>
</evidence>
<comment type="pathway">
    <text evidence="3">Secondary metabolite metabolism; methylglyoxal degradation; (R)-lactate from methylglyoxal: step 2/2.</text>
</comment>
<dbReference type="Gene3D" id="3.60.15.10">
    <property type="entry name" value="Ribonuclease Z/Hydroxyacylglutathione hydrolase-like"/>
    <property type="match status" value="1"/>
</dbReference>
<dbReference type="InterPro" id="IPR032282">
    <property type="entry name" value="HAGH_C"/>
</dbReference>
<evidence type="ECO:0000256" key="7">
    <source>
        <dbReference type="ARBA" id="ARBA00022801"/>
    </source>
</evidence>
<dbReference type="GO" id="GO:0019243">
    <property type="term" value="P:methylglyoxal catabolic process to D-lactate via S-lactoyl-glutathione"/>
    <property type="evidence" value="ECO:0007669"/>
    <property type="project" value="InterPro"/>
</dbReference>
<dbReference type="OrthoDB" id="515692at2759"/>
<evidence type="ECO:0000256" key="9">
    <source>
        <dbReference type="ARBA" id="ARBA00031044"/>
    </source>
</evidence>
<comment type="similarity">
    <text evidence="4">Belongs to the metallo-beta-lactamase superfamily. Glyoxalase II family.</text>
</comment>
<accession>A0A6A6HM85</accession>
<dbReference type="PANTHER" id="PTHR11935">
    <property type="entry name" value="BETA LACTAMASE DOMAIN"/>
    <property type="match status" value="1"/>
</dbReference>
<evidence type="ECO:0000256" key="5">
    <source>
        <dbReference type="ARBA" id="ARBA00011917"/>
    </source>
</evidence>
<dbReference type="EMBL" id="ML991774">
    <property type="protein sequence ID" value="KAF2238959.1"/>
    <property type="molecule type" value="Genomic_DNA"/>
</dbReference>